<dbReference type="Gene3D" id="1.10.630.10">
    <property type="entry name" value="Cytochrome P450"/>
    <property type="match status" value="1"/>
</dbReference>
<keyword evidence="10" id="KW-0408">Iron</keyword>
<evidence type="ECO:0000256" key="8">
    <source>
        <dbReference type="ARBA" id="ARBA00022989"/>
    </source>
</evidence>
<dbReference type="InterPro" id="IPR036396">
    <property type="entry name" value="Cyt_P450_sf"/>
</dbReference>
<dbReference type="GeneID" id="85351284"/>
<keyword evidence="11" id="KW-0503">Monooxygenase</keyword>
<dbReference type="SUPFAM" id="SSF48264">
    <property type="entry name" value="Cytochrome P450"/>
    <property type="match status" value="1"/>
</dbReference>
<accession>A0AA39N2B8</accession>
<comment type="similarity">
    <text evidence="4">Belongs to the cytochrome P450 family.</text>
</comment>
<dbReference type="InterPro" id="IPR001128">
    <property type="entry name" value="Cyt_P450"/>
</dbReference>
<keyword evidence="15" id="KW-1185">Reference proteome</keyword>
<evidence type="ECO:0000256" key="5">
    <source>
        <dbReference type="ARBA" id="ARBA00022617"/>
    </source>
</evidence>
<dbReference type="EMBL" id="JAUEPS010000026">
    <property type="protein sequence ID" value="KAK0455357.1"/>
    <property type="molecule type" value="Genomic_DNA"/>
</dbReference>
<dbReference type="GO" id="GO:0020037">
    <property type="term" value="F:heme binding"/>
    <property type="evidence" value="ECO:0007669"/>
    <property type="project" value="InterPro"/>
</dbReference>
<keyword evidence="7" id="KW-0479">Metal-binding</keyword>
<feature type="transmembrane region" description="Helical" evidence="13">
    <location>
        <begin position="6"/>
        <end position="24"/>
    </location>
</feature>
<dbReference type="PRINTS" id="PR00385">
    <property type="entry name" value="P450"/>
</dbReference>
<dbReference type="PANTHER" id="PTHR24305:SF166">
    <property type="entry name" value="CYTOCHROME P450 12A4, MITOCHONDRIAL-RELATED"/>
    <property type="match status" value="1"/>
</dbReference>
<name>A0AA39N2B8_ARMTA</name>
<dbReference type="AlphaFoldDB" id="A0AA39N2B8"/>
<comment type="subcellular location">
    <subcellularLocation>
        <location evidence="2">Membrane</location>
    </subcellularLocation>
</comment>
<evidence type="ECO:0000313" key="15">
    <source>
        <dbReference type="Proteomes" id="UP001175211"/>
    </source>
</evidence>
<evidence type="ECO:0000256" key="9">
    <source>
        <dbReference type="ARBA" id="ARBA00023002"/>
    </source>
</evidence>
<dbReference type="PRINTS" id="PR00463">
    <property type="entry name" value="EP450I"/>
</dbReference>
<dbReference type="PANTHER" id="PTHR24305">
    <property type="entry name" value="CYTOCHROME P450"/>
    <property type="match status" value="1"/>
</dbReference>
<dbReference type="InterPro" id="IPR050121">
    <property type="entry name" value="Cytochrome_P450_monoxygenase"/>
</dbReference>
<dbReference type="Pfam" id="PF00067">
    <property type="entry name" value="p450"/>
    <property type="match status" value="1"/>
</dbReference>
<dbReference type="GO" id="GO:0016020">
    <property type="term" value="C:membrane"/>
    <property type="evidence" value="ECO:0007669"/>
    <property type="project" value="UniProtKB-SubCell"/>
</dbReference>
<protein>
    <submittedName>
        <fullName evidence="14">Cytochrome P450</fullName>
    </submittedName>
</protein>
<keyword evidence="6 13" id="KW-0812">Transmembrane</keyword>
<gene>
    <name evidence="14" type="ORF">EV420DRAFT_1273043</name>
</gene>
<evidence type="ECO:0000256" key="7">
    <source>
        <dbReference type="ARBA" id="ARBA00022723"/>
    </source>
</evidence>
<evidence type="ECO:0000256" key="6">
    <source>
        <dbReference type="ARBA" id="ARBA00022692"/>
    </source>
</evidence>
<comment type="cofactor">
    <cofactor evidence="1">
        <name>heme</name>
        <dbReference type="ChEBI" id="CHEBI:30413"/>
    </cofactor>
</comment>
<evidence type="ECO:0000256" key="4">
    <source>
        <dbReference type="ARBA" id="ARBA00010617"/>
    </source>
</evidence>
<evidence type="ECO:0000256" key="3">
    <source>
        <dbReference type="ARBA" id="ARBA00004721"/>
    </source>
</evidence>
<reference evidence="14" key="1">
    <citation type="submission" date="2023-06" db="EMBL/GenBank/DDBJ databases">
        <authorList>
            <consortium name="Lawrence Berkeley National Laboratory"/>
            <person name="Ahrendt S."/>
            <person name="Sahu N."/>
            <person name="Indic B."/>
            <person name="Wong-Bajracharya J."/>
            <person name="Merenyi Z."/>
            <person name="Ke H.-M."/>
            <person name="Monk M."/>
            <person name="Kocsube S."/>
            <person name="Drula E."/>
            <person name="Lipzen A."/>
            <person name="Balint B."/>
            <person name="Henrissat B."/>
            <person name="Andreopoulos B."/>
            <person name="Martin F.M."/>
            <person name="Harder C.B."/>
            <person name="Rigling D."/>
            <person name="Ford K.L."/>
            <person name="Foster G.D."/>
            <person name="Pangilinan J."/>
            <person name="Papanicolaou A."/>
            <person name="Barry K."/>
            <person name="LaButti K."/>
            <person name="Viragh M."/>
            <person name="Koriabine M."/>
            <person name="Yan M."/>
            <person name="Riley R."/>
            <person name="Champramary S."/>
            <person name="Plett K.L."/>
            <person name="Tsai I.J."/>
            <person name="Slot J."/>
            <person name="Sipos G."/>
            <person name="Plett J."/>
            <person name="Nagy L.G."/>
            <person name="Grigoriev I.V."/>
        </authorList>
    </citation>
    <scope>NUCLEOTIDE SEQUENCE</scope>
    <source>
        <strain evidence="14">CCBAS 213</strain>
    </source>
</reference>
<organism evidence="14 15">
    <name type="scientific">Armillaria tabescens</name>
    <name type="common">Ringless honey mushroom</name>
    <name type="synonym">Agaricus tabescens</name>
    <dbReference type="NCBI Taxonomy" id="1929756"/>
    <lineage>
        <taxon>Eukaryota</taxon>
        <taxon>Fungi</taxon>
        <taxon>Dikarya</taxon>
        <taxon>Basidiomycota</taxon>
        <taxon>Agaricomycotina</taxon>
        <taxon>Agaricomycetes</taxon>
        <taxon>Agaricomycetidae</taxon>
        <taxon>Agaricales</taxon>
        <taxon>Marasmiineae</taxon>
        <taxon>Physalacriaceae</taxon>
        <taxon>Desarmillaria</taxon>
    </lineage>
</organism>
<dbReference type="GO" id="GO:0005506">
    <property type="term" value="F:iron ion binding"/>
    <property type="evidence" value="ECO:0007669"/>
    <property type="project" value="InterPro"/>
</dbReference>
<comment type="pathway">
    <text evidence="3">Secondary metabolite biosynthesis; terpenoid biosynthesis.</text>
</comment>
<comment type="caution">
    <text evidence="14">The sequence shown here is derived from an EMBL/GenBank/DDBJ whole genome shotgun (WGS) entry which is preliminary data.</text>
</comment>
<evidence type="ECO:0000256" key="1">
    <source>
        <dbReference type="ARBA" id="ARBA00001971"/>
    </source>
</evidence>
<evidence type="ECO:0000256" key="12">
    <source>
        <dbReference type="ARBA" id="ARBA00023136"/>
    </source>
</evidence>
<evidence type="ECO:0000256" key="11">
    <source>
        <dbReference type="ARBA" id="ARBA00023033"/>
    </source>
</evidence>
<keyword evidence="5" id="KW-0349">Heme</keyword>
<evidence type="ECO:0000256" key="10">
    <source>
        <dbReference type="ARBA" id="ARBA00023004"/>
    </source>
</evidence>
<proteinExistence type="inferred from homology"/>
<dbReference type="GO" id="GO:0004497">
    <property type="term" value="F:monooxygenase activity"/>
    <property type="evidence" value="ECO:0007669"/>
    <property type="project" value="UniProtKB-KW"/>
</dbReference>
<evidence type="ECO:0000256" key="2">
    <source>
        <dbReference type="ARBA" id="ARBA00004370"/>
    </source>
</evidence>
<dbReference type="RefSeq" id="XP_060328867.1">
    <property type="nucleotide sequence ID" value="XM_060467736.1"/>
</dbReference>
<dbReference type="Proteomes" id="UP001175211">
    <property type="component" value="Unassembled WGS sequence"/>
</dbReference>
<evidence type="ECO:0000313" key="14">
    <source>
        <dbReference type="EMBL" id="KAK0455357.1"/>
    </source>
</evidence>
<keyword evidence="9" id="KW-0560">Oxidoreductase</keyword>
<sequence>MLSLSHYLVVLLSLLIFLTVFPLRRRRRLVARLRGPTRPSLLLGHEWQLRNQVEKPGDLEMQWLRQYGGAYRIGGCFGQDVLILSDPKALQYIFHTSGYRFPKTADSDLAARSLFGQGMVTVAGKIHQCQRKVLNPAFSAAQLHRYLILFQTRRPPLLTDRLKSDIKINGNDEKVVDVLEWIKRIALDIIGITSFRYHFNALDDGEEQAELKDTLHNLIIESQTSPSSIELLYPALWRILPEFASDMLEGIPLRVTRHFHRFRESSQRVARGIFQKQLKVAAQDEEKDIVNLLALSYLNQDAKKRMSDDEIYSQLATFIFAGHDTTSNTTSWLLYELSRHPDVQRRIHHEISEMRERDPSSSDYDSMPILNAAIKETLRFHPFIATLNRISSREDVLPLSEPVTASDGSIISEIPIPKGQVVVASIYIYNRLPSVWGEDADKWNPDRFLQPQRHNQTPLGVYANLAALRKCDSVLIQDGYGYSVLEMQVIVTELLSSFKFSLPEEGFEVMHAFGAQAISPVVKGKTKEGEQVPLRVTVCKL</sequence>
<evidence type="ECO:0000256" key="13">
    <source>
        <dbReference type="SAM" id="Phobius"/>
    </source>
</evidence>
<keyword evidence="8 13" id="KW-1133">Transmembrane helix</keyword>
<dbReference type="GO" id="GO:0016705">
    <property type="term" value="F:oxidoreductase activity, acting on paired donors, with incorporation or reduction of molecular oxygen"/>
    <property type="evidence" value="ECO:0007669"/>
    <property type="project" value="InterPro"/>
</dbReference>
<keyword evidence="12 13" id="KW-0472">Membrane</keyword>
<dbReference type="InterPro" id="IPR002401">
    <property type="entry name" value="Cyt_P450_E_grp-I"/>
</dbReference>